<proteinExistence type="predicted"/>
<dbReference type="EMBL" id="CP000518">
    <property type="protein sequence ID" value="ABL94631.1"/>
    <property type="molecule type" value="Genomic_DNA"/>
</dbReference>
<name>A1UP73_MYCSK</name>
<evidence type="ECO:0000313" key="1">
    <source>
        <dbReference type="EMBL" id="ABL94631.1"/>
    </source>
</evidence>
<reference evidence="1" key="1">
    <citation type="submission" date="2006-12" db="EMBL/GenBank/DDBJ databases">
        <title>Complete sequence of chromosome of Mycobacterium sp. KMS.</title>
        <authorList>
            <consortium name="US DOE Joint Genome Institute"/>
            <person name="Copeland A."/>
            <person name="Lucas S."/>
            <person name="Lapidus A."/>
            <person name="Barry K."/>
            <person name="Detter J.C."/>
            <person name="Glavina del Rio T."/>
            <person name="Hammon N."/>
            <person name="Israni S."/>
            <person name="Dalin E."/>
            <person name="Tice H."/>
            <person name="Pitluck S."/>
            <person name="Kiss H."/>
            <person name="Brettin T."/>
            <person name="Bruce D."/>
            <person name="Han C."/>
            <person name="Tapia R."/>
            <person name="Gilna P."/>
            <person name="Schmutz J."/>
            <person name="Larimer F."/>
            <person name="Land M."/>
            <person name="Hauser L."/>
            <person name="Kyrpides N."/>
            <person name="Mikhailova N."/>
            <person name="Miller C.D."/>
            <person name="Richardson P."/>
        </authorList>
    </citation>
    <scope>NUCLEOTIDE SEQUENCE [LARGE SCALE GENOMIC DNA]</scope>
    <source>
        <strain evidence="1">KMS</strain>
    </source>
</reference>
<dbReference type="KEGG" id="mkm:Mkms_5445"/>
<accession>A1UP73</accession>
<protein>
    <submittedName>
        <fullName evidence="1">Uncharacterized protein</fullName>
    </submittedName>
</protein>
<dbReference type="HOGENOM" id="CLU_2220259_0_0_11"/>
<organism evidence="1">
    <name type="scientific">Mycobacterium sp. (strain KMS)</name>
    <dbReference type="NCBI Taxonomy" id="189918"/>
    <lineage>
        <taxon>Bacteria</taxon>
        <taxon>Bacillati</taxon>
        <taxon>Actinomycetota</taxon>
        <taxon>Actinomycetes</taxon>
        <taxon>Mycobacteriales</taxon>
        <taxon>Mycobacteriaceae</taxon>
        <taxon>Mycobacterium</taxon>
    </lineage>
</organism>
<sequence>MHWPPPESCSGIGRSRRWVAGTLFEPLGYDFERRVRIFENITRLNVGIAMVTDRLPFSNPIRERKKKTGAAARARIAMLNKIARGRQIPLTYTHHDRSAKGEGFTG</sequence>
<dbReference type="AlphaFoldDB" id="A1UP73"/>
<gene>
    <name evidence="1" type="ordered locus">Mkms_5445</name>
</gene>